<evidence type="ECO:0000313" key="3">
    <source>
        <dbReference type="EMBL" id="MBB3763912.1"/>
    </source>
</evidence>
<feature type="region of interest" description="Disordered" evidence="1">
    <location>
        <begin position="18"/>
        <end position="76"/>
    </location>
</feature>
<dbReference type="AlphaFoldDB" id="A0A839Z2Q4"/>
<keyword evidence="3" id="KW-0540">Nuclease</keyword>
<feature type="compositionally biased region" description="Pro residues" evidence="1">
    <location>
        <begin position="31"/>
        <end position="41"/>
    </location>
</feature>
<dbReference type="PANTHER" id="PTHR35562:SF2">
    <property type="entry name" value="DNA ENDONUCLEASE SMRA-RELATED"/>
    <property type="match status" value="1"/>
</dbReference>
<dbReference type="InterPro" id="IPR036063">
    <property type="entry name" value="Smr_dom_sf"/>
</dbReference>
<dbReference type="SUPFAM" id="SSF160443">
    <property type="entry name" value="SMR domain-like"/>
    <property type="match status" value="1"/>
</dbReference>
<dbReference type="Gene3D" id="3.30.1370.110">
    <property type="match status" value="1"/>
</dbReference>
<feature type="domain" description="Smr" evidence="2">
    <location>
        <begin position="87"/>
        <end position="173"/>
    </location>
</feature>
<gene>
    <name evidence="3" type="ORF">FHS50_000935</name>
</gene>
<dbReference type="InterPro" id="IPR002625">
    <property type="entry name" value="Smr_dom"/>
</dbReference>
<accession>A0A839Z2Q4</accession>
<dbReference type="PANTHER" id="PTHR35562">
    <property type="entry name" value="DNA ENDONUCLEASE SMRA-RELATED"/>
    <property type="match status" value="1"/>
</dbReference>
<feature type="compositionally biased region" description="Pro residues" evidence="1">
    <location>
        <begin position="50"/>
        <end position="60"/>
    </location>
</feature>
<dbReference type="Proteomes" id="UP000578569">
    <property type="component" value="Unassembled WGS sequence"/>
</dbReference>
<reference evidence="3 4" key="1">
    <citation type="submission" date="2020-08" db="EMBL/GenBank/DDBJ databases">
        <title>Genomic Encyclopedia of Type Strains, Phase IV (KMG-IV): sequencing the most valuable type-strain genomes for metagenomic binning, comparative biology and taxonomic classification.</title>
        <authorList>
            <person name="Goeker M."/>
        </authorList>
    </citation>
    <scope>NUCLEOTIDE SEQUENCE [LARGE SCALE GENOMIC DNA]</scope>
    <source>
        <strain evidence="3 4">DSM 24194</strain>
    </source>
</reference>
<keyword evidence="3" id="KW-0255">Endonuclease</keyword>
<proteinExistence type="predicted"/>
<sequence>MRKLGDDEAELWARVVATVEPLSRDPATRDTPPPASPPPRAAPLRRRPVASPPPAPPPRKAPLDASTLDGGWDRRLRGGKVAPDRVLDLHGHSLDRAWEAIDRGLDDAIRQGERLVLLITGHAPRGEPPVKRGRIRAAVNDWLAASRHADHIAAVRGAAPAHGGRGAIYVVLRRRR</sequence>
<name>A0A839Z2Q4_9SPHN</name>
<dbReference type="RefSeq" id="WP_265569058.1">
    <property type="nucleotide sequence ID" value="NZ_JACICF010000001.1"/>
</dbReference>
<comment type="caution">
    <text evidence="3">The sequence shown here is derived from an EMBL/GenBank/DDBJ whole genome shotgun (WGS) entry which is preliminary data.</text>
</comment>
<keyword evidence="4" id="KW-1185">Reference proteome</keyword>
<dbReference type="Pfam" id="PF01713">
    <property type="entry name" value="Smr"/>
    <property type="match status" value="1"/>
</dbReference>
<evidence type="ECO:0000313" key="4">
    <source>
        <dbReference type="Proteomes" id="UP000578569"/>
    </source>
</evidence>
<dbReference type="PROSITE" id="PS50828">
    <property type="entry name" value="SMR"/>
    <property type="match status" value="1"/>
</dbReference>
<dbReference type="EMBL" id="JACICF010000001">
    <property type="protein sequence ID" value="MBB3763912.1"/>
    <property type="molecule type" value="Genomic_DNA"/>
</dbReference>
<protein>
    <submittedName>
        <fullName evidence="3">DNA-nicking Smr family endonuclease</fullName>
    </submittedName>
</protein>
<evidence type="ECO:0000256" key="1">
    <source>
        <dbReference type="SAM" id="MobiDB-lite"/>
    </source>
</evidence>
<evidence type="ECO:0000259" key="2">
    <source>
        <dbReference type="PROSITE" id="PS50828"/>
    </source>
</evidence>
<organism evidence="3 4">
    <name type="scientific">Sphingomicrobium lutaoense</name>
    <dbReference type="NCBI Taxonomy" id="515949"/>
    <lineage>
        <taxon>Bacteria</taxon>
        <taxon>Pseudomonadati</taxon>
        <taxon>Pseudomonadota</taxon>
        <taxon>Alphaproteobacteria</taxon>
        <taxon>Sphingomonadales</taxon>
        <taxon>Sphingomonadaceae</taxon>
        <taxon>Sphingomicrobium</taxon>
    </lineage>
</organism>
<keyword evidence="3" id="KW-0378">Hydrolase</keyword>
<dbReference type="GO" id="GO:0004519">
    <property type="term" value="F:endonuclease activity"/>
    <property type="evidence" value="ECO:0007669"/>
    <property type="project" value="UniProtKB-KW"/>
</dbReference>